<dbReference type="PANTHER" id="PTHR46312">
    <property type="entry name" value="NACHT DOMAIN-CONTAINING PROTEIN"/>
    <property type="match status" value="1"/>
</dbReference>
<dbReference type="Gene3D" id="3.40.50.300">
    <property type="entry name" value="P-loop containing nucleotide triphosphate hydrolases"/>
    <property type="match status" value="1"/>
</dbReference>
<organism evidence="2 3">
    <name type="scientific">Holothuria leucospilota</name>
    <name type="common">Black long sea cucumber</name>
    <name type="synonym">Mertensiothuria leucospilota</name>
    <dbReference type="NCBI Taxonomy" id="206669"/>
    <lineage>
        <taxon>Eukaryota</taxon>
        <taxon>Metazoa</taxon>
        <taxon>Echinodermata</taxon>
        <taxon>Eleutherozoa</taxon>
        <taxon>Echinozoa</taxon>
        <taxon>Holothuroidea</taxon>
        <taxon>Aspidochirotacea</taxon>
        <taxon>Aspidochirotida</taxon>
        <taxon>Holothuriidae</taxon>
        <taxon>Holothuria</taxon>
    </lineage>
</organism>
<sequence>MIRISRPYIASTSQSDLQTIAAARKENKELLINQLKASYKQHYDAWKPVPFSQSSGVNKAFVDVGIDIQLGSWVSLGPCRLGLGKALNKYKRLIIVGYPGYGSSMLATQCTYEWCNGTQESYFKDVEILILIRLRQVGKTHSFYKAIKKVVLPRESTLNEQDVKTVLESSPSVLVILDGLDEYLELDKDTSEIMKIIAGEICPQLQVITTTRYMPKIKAPQTARLRLTGLCSKAQEEYLRKTVVGDDVRVVLRLKERLQENHLLEDLCEVPFFFVMLAHLSHAGNDFRACNTLTNVFQLIVKCLHSFAKRKGTGTITKKAAFWKFEDDHRKLDEIAFKGLSGRDQHTRWRKEILREKLGKKFYEQYVQIGVLVEEGAGYQTEVRFYHKIFCEWYAAHYLAADRFEVEESLENMHPCDLQYFYRFVCGLYPNIARNVIERVKTVEGGDLVAVMCISELQGQVKDILDSVTDLCSREIKLDKRQSKYLQRCLVHLLEIASTAKIPVSSLELRGCLRSVNVFSGNLHLQIPICIPSLSFTTVKQLWIEEEGKEFTENEIADILKYAEMWLQLRSLWFRYCLLPWSFKAKSGSVLQSRMVEVFWIPDFAGTIYTLKSEGSKCMWKHGGGILMKEEYQREVETFQQYERKQMTYC</sequence>
<dbReference type="Pfam" id="PF05729">
    <property type="entry name" value="NACHT"/>
    <property type="match status" value="1"/>
</dbReference>
<dbReference type="PANTHER" id="PTHR46312:SF2">
    <property type="entry name" value="NUCLEOTIDE-BINDING OLIGOMERIZATION DOMAIN-CONTAINING PROTEIN 2-LIKE"/>
    <property type="match status" value="1"/>
</dbReference>
<proteinExistence type="predicted"/>
<evidence type="ECO:0000313" key="3">
    <source>
        <dbReference type="Proteomes" id="UP001152320"/>
    </source>
</evidence>
<accession>A0A9Q1CTM3</accession>
<feature type="domain" description="NACHT" evidence="1">
    <location>
        <begin position="93"/>
        <end position="242"/>
    </location>
</feature>
<dbReference type="SUPFAM" id="SSF52540">
    <property type="entry name" value="P-loop containing nucleoside triphosphate hydrolases"/>
    <property type="match status" value="1"/>
</dbReference>
<comment type="caution">
    <text evidence="2">The sequence shown here is derived from an EMBL/GenBank/DDBJ whole genome shotgun (WGS) entry which is preliminary data.</text>
</comment>
<gene>
    <name evidence="2" type="ORF">HOLleu_04260</name>
</gene>
<dbReference type="Proteomes" id="UP001152320">
    <property type="component" value="Chromosome 1"/>
</dbReference>
<dbReference type="EMBL" id="JAIZAY010000001">
    <property type="protein sequence ID" value="KAJ8050886.1"/>
    <property type="molecule type" value="Genomic_DNA"/>
</dbReference>
<evidence type="ECO:0000259" key="1">
    <source>
        <dbReference type="Pfam" id="PF05729"/>
    </source>
</evidence>
<dbReference type="InterPro" id="IPR007111">
    <property type="entry name" value="NACHT_NTPase"/>
</dbReference>
<evidence type="ECO:0000313" key="2">
    <source>
        <dbReference type="EMBL" id="KAJ8050886.1"/>
    </source>
</evidence>
<name>A0A9Q1CTM3_HOLLE</name>
<dbReference type="OrthoDB" id="427518at2759"/>
<dbReference type="AlphaFoldDB" id="A0A9Q1CTM3"/>
<dbReference type="InterPro" id="IPR027417">
    <property type="entry name" value="P-loop_NTPase"/>
</dbReference>
<reference evidence="2" key="1">
    <citation type="submission" date="2021-10" db="EMBL/GenBank/DDBJ databases">
        <title>Tropical sea cucumber genome reveals ecological adaptation and Cuvierian tubules defense mechanism.</title>
        <authorList>
            <person name="Chen T."/>
        </authorList>
    </citation>
    <scope>NUCLEOTIDE SEQUENCE</scope>
    <source>
        <strain evidence="2">Nanhai2018</strain>
        <tissue evidence="2">Muscle</tissue>
    </source>
</reference>
<protein>
    <recommendedName>
        <fullName evidence="1">NACHT domain-containing protein</fullName>
    </recommendedName>
</protein>
<keyword evidence="3" id="KW-1185">Reference proteome</keyword>